<reference evidence="1 2" key="1">
    <citation type="journal article" date="2014" name="Int. J. Syst. Evol. Microbiol.">
        <title>Phylogenomics and the dynamic genome evolution of the genus Streptococcus.</title>
        <authorList>
            <consortium name="The Broad Institute Genome Sequencing Platform"/>
            <person name="Richards V.P."/>
            <person name="Palmer S.R."/>
            <person name="Pavinski Bitar P.D."/>
            <person name="Qin X."/>
            <person name="Weinstock G.M."/>
            <person name="Highlander S.K."/>
            <person name="Town C.D."/>
            <person name="Burne R.A."/>
            <person name="Stanhope M.J."/>
        </authorList>
    </citation>
    <scope>NUCLEOTIDE SEQUENCE [LARGE SCALE GENOMIC DNA]</scope>
    <source>
        <strain evidence="1 2">NCTC 11558</strain>
    </source>
</reference>
<protein>
    <submittedName>
        <fullName evidence="1">Uncharacterized protein</fullName>
    </submittedName>
</protein>
<gene>
    <name evidence="1" type="ORF">STRMA_0401</name>
</gene>
<name>G5JYY5_9STRE</name>
<dbReference type="Proteomes" id="UP000003573">
    <property type="component" value="Unassembled WGS sequence"/>
</dbReference>
<dbReference type="eggNOG" id="ENOG5033E2S">
    <property type="taxonomic scope" value="Bacteria"/>
</dbReference>
<organism evidence="1 2">
    <name type="scientific">Streptococcus macacae NCTC 11558</name>
    <dbReference type="NCBI Taxonomy" id="764298"/>
    <lineage>
        <taxon>Bacteria</taxon>
        <taxon>Bacillati</taxon>
        <taxon>Bacillota</taxon>
        <taxon>Bacilli</taxon>
        <taxon>Lactobacillales</taxon>
        <taxon>Streptococcaceae</taxon>
        <taxon>Streptococcus</taxon>
    </lineage>
</organism>
<dbReference type="EMBL" id="AEUW02000001">
    <property type="protein sequence ID" value="EHJ52768.1"/>
    <property type="molecule type" value="Genomic_DNA"/>
</dbReference>
<sequence>MTEKEQVKEIVDKYNKSIADLSDKATAKEFKTVMKYIANQANSRQRKLVGLDK</sequence>
<keyword evidence="2" id="KW-1185">Reference proteome</keyword>
<dbReference type="RefSeq" id="WP_003081193.1">
    <property type="nucleotide sequence ID" value="NZ_AEUW02000001.1"/>
</dbReference>
<dbReference type="AlphaFoldDB" id="G5JYY5"/>
<dbReference type="STRING" id="764298.STRMA_0401"/>
<comment type="caution">
    <text evidence="1">The sequence shown here is derived from an EMBL/GenBank/DDBJ whole genome shotgun (WGS) entry which is preliminary data.</text>
</comment>
<evidence type="ECO:0000313" key="1">
    <source>
        <dbReference type="EMBL" id="EHJ52768.1"/>
    </source>
</evidence>
<accession>G5JYY5</accession>
<evidence type="ECO:0000313" key="2">
    <source>
        <dbReference type="Proteomes" id="UP000003573"/>
    </source>
</evidence>
<proteinExistence type="predicted"/>